<dbReference type="OrthoDB" id="5605721at2"/>
<evidence type="ECO:0000313" key="5">
    <source>
        <dbReference type="Proteomes" id="UP000681131"/>
    </source>
</evidence>
<evidence type="ECO:0000313" key="4">
    <source>
        <dbReference type="Proteomes" id="UP000251120"/>
    </source>
</evidence>
<proteinExistence type="predicted"/>
<feature type="transmembrane region" description="Helical" evidence="1">
    <location>
        <begin position="361"/>
        <end position="383"/>
    </location>
</feature>
<feature type="transmembrane region" description="Helical" evidence="1">
    <location>
        <begin position="136"/>
        <end position="159"/>
    </location>
</feature>
<feature type="transmembrane region" description="Helical" evidence="1">
    <location>
        <begin position="83"/>
        <end position="101"/>
    </location>
</feature>
<feature type="transmembrane region" description="Helical" evidence="1">
    <location>
        <begin position="261"/>
        <end position="282"/>
    </location>
</feature>
<dbReference type="AlphaFoldDB" id="A0A2Z4Y0U8"/>
<keyword evidence="5" id="KW-1185">Reference proteome</keyword>
<protein>
    <submittedName>
        <fullName evidence="2">Uncharacterized protein</fullName>
    </submittedName>
</protein>
<feature type="transmembrane region" description="Helical" evidence="1">
    <location>
        <begin position="107"/>
        <end position="129"/>
    </location>
</feature>
<keyword evidence="1" id="KW-1133">Transmembrane helix</keyword>
<dbReference type="RefSeq" id="WP_112870885.1">
    <property type="nucleotide sequence ID" value="NZ_CP021781.1"/>
</dbReference>
<gene>
    <name evidence="2" type="ORF">CDH04_03455</name>
    <name evidence="3" type="ORF">FZC43_03455</name>
</gene>
<dbReference type="EMBL" id="CP043424">
    <property type="protein sequence ID" value="QIW12945.1"/>
    <property type="molecule type" value="Genomic_DNA"/>
</dbReference>
<feature type="transmembrane region" description="Helical" evidence="1">
    <location>
        <begin position="336"/>
        <end position="355"/>
    </location>
</feature>
<feature type="transmembrane region" description="Helical" evidence="1">
    <location>
        <begin position="204"/>
        <end position="223"/>
    </location>
</feature>
<sequence>MKRLISKKISKANIDFKQPQGLHIIAIITFCICMSVAPFIALQTQHGDINFFYNRNDQIFVIFFAGIFGCISNYFLGSTKSIVHGLQFIVLALLLSFIRNIELFSSAVLWVGLAIVIVNLLLNLSSFYLKTDLRRLYGFVGVYSSAILGIAFGILLKFVLFNSFFHFKIFYLLLTISLLMFFLKNSYKLNTSLTSQTERIEISFYGVFVIYLTFALTLFYLMIHIGLFSIINLLILPICLIILHVLTRVNNKENGSILLKYVYFSLILLIVNKFLFLSFLRYETGIDPDYLNSPISTFLFLLLTYILCLCIYVGWRFKIITLKVESITNSSLMKTMLYIEAIRVAILVISILTINELISNIMIIFATVLGLILNIFITPIYFSLGKILAGGKNEIFTTTLLFMIFSSLIFVSLLYDFSYSANLSFNF</sequence>
<keyword evidence="1" id="KW-0472">Membrane</keyword>
<evidence type="ECO:0000313" key="3">
    <source>
        <dbReference type="EMBL" id="QIW12945.1"/>
    </source>
</evidence>
<dbReference type="KEGG" id="fad:CDH04_03455"/>
<feature type="transmembrane region" description="Helical" evidence="1">
    <location>
        <begin position="165"/>
        <end position="183"/>
    </location>
</feature>
<evidence type="ECO:0000313" key="2">
    <source>
        <dbReference type="EMBL" id="AXA34710.1"/>
    </source>
</evidence>
<dbReference type="Proteomes" id="UP000681131">
    <property type="component" value="Chromosome"/>
</dbReference>
<feature type="transmembrane region" description="Helical" evidence="1">
    <location>
        <begin position="395"/>
        <end position="415"/>
    </location>
</feature>
<evidence type="ECO:0000256" key="1">
    <source>
        <dbReference type="SAM" id="Phobius"/>
    </source>
</evidence>
<keyword evidence="1" id="KW-0812">Transmembrane</keyword>
<organism evidence="2 4">
    <name type="scientific">Francisella adeliensis</name>
    <dbReference type="NCBI Taxonomy" id="2007306"/>
    <lineage>
        <taxon>Bacteria</taxon>
        <taxon>Pseudomonadati</taxon>
        <taxon>Pseudomonadota</taxon>
        <taxon>Gammaproteobacteria</taxon>
        <taxon>Thiotrichales</taxon>
        <taxon>Francisellaceae</taxon>
        <taxon>Francisella</taxon>
    </lineage>
</organism>
<accession>A0A2Z4Y0U8</accession>
<feature type="transmembrane region" description="Helical" evidence="1">
    <location>
        <begin position="21"/>
        <end position="42"/>
    </location>
</feature>
<reference evidence="2 4" key="1">
    <citation type="submission" date="2017-06" db="EMBL/GenBank/DDBJ databases">
        <title>Complete genome of Francisella adeliensis.</title>
        <authorList>
            <person name="Vallesi A."/>
            <person name="Sjodin A."/>
        </authorList>
    </citation>
    <scope>NUCLEOTIDE SEQUENCE [LARGE SCALE GENOMIC DNA]</scope>
    <source>
        <strain evidence="2 4">FDC440</strain>
    </source>
</reference>
<feature type="transmembrane region" description="Helical" evidence="1">
    <location>
        <begin position="229"/>
        <end position="249"/>
    </location>
</feature>
<feature type="transmembrane region" description="Helical" evidence="1">
    <location>
        <begin position="58"/>
        <end position="76"/>
    </location>
</feature>
<dbReference type="Proteomes" id="UP000251120">
    <property type="component" value="Chromosome"/>
</dbReference>
<feature type="transmembrane region" description="Helical" evidence="1">
    <location>
        <begin position="294"/>
        <end position="315"/>
    </location>
</feature>
<name>A0A2Z4Y0U8_9GAMM</name>
<reference evidence="3 5" key="2">
    <citation type="submission" date="2019-08" db="EMBL/GenBank/DDBJ databases">
        <title>Complete genome sequences of Francisella adeliensis (FSC1325 and FSC1326).</title>
        <authorList>
            <person name="Ohrman C."/>
            <person name="Uneklint I."/>
            <person name="Vallesi A."/>
            <person name="Karlsson L."/>
            <person name="Sjodin A."/>
        </authorList>
    </citation>
    <scope>NUCLEOTIDE SEQUENCE [LARGE SCALE GENOMIC DNA]</scope>
    <source>
        <strain evidence="3 5">FSC1325</strain>
    </source>
</reference>
<dbReference type="EMBL" id="CP021781">
    <property type="protein sequence ID" value="AXA34710.1"/>
    <property type="molecule type" value="Genomic_DNA"/>
</dbReference>